<name>A0ABP1RT24_9HEXA</name>
<protein>
    <submittedName>
        <fullName evidence="2">Uncharacterized protein</fullName>
    </submittedName>
</protein>
<keyword evidence="3" id="KW-1185">Reference proteome</keyword>
<feature type="compositionally biased region" description="Pro residues" evidence="1">
    <location>
        <begin position="116"/>
        <end position="126"/>
    </location>
</feature>
<evidence type="ECO:0000313" key="3">
    <source>
        <dbReference type="Proteomes" id="UP001642540"/>
    </source>
</evidence>
<comment type="caution">
    <text evidence="2">The sequence shown here is derived from an EMBL/GenBank/DDBJ whole genome shotgun (WGS) entry which is preliminary data.</text>
</comment>
<gene>
    <name evidence="2" type="ORF">ODALV1_LOCUS25722</name>
</gene>
<evidence type="ECO:0000256" key="1">
    <source>
        <dbReference type="SAM" id="MobiDB-lite"/>
    </source>
</evidence>
<organism evidence="2 3">
    <name type="scientific">Orchesella dallaii</name>
    <dbReference type="NCBI Taxonomy" id="48710"/>
    <lineage>
        <taxon>Eukaryota</taxon>
        <taxon>Metazoa</taxon>
        <taxon>Ecdysozoa</taxon>
        <taxon>Arthropoda</taxon>
        <taxon>Hexapoda</taxon>
        <taxon>Collembola</taxon>
        <taxon>Entomobryomorpha</taxon>
        <taxon>Entomobryoidea</taxon>
        <taxon>Orchesellidae</taxon>
        <taxon>Orchesellinae</taxon>
        <taxon>Orchesella</taxon>
    </lineage>
</organism>
<dbReference type="EMBL" id="CAXLJM020000105">
    <property type="protein sequence ID" value="CAL8134862.1"/>
    <property type="molecule type" value="Genomic_DNA"/>
</dbReference>
<proteinExistence type="predicted"/>
<reference evidence="2 3" key="1">
    <citation type="submission" date="2024-08" db="EMBL/GenBank/DDBJ databases">
        <authorList>
            <person name="Cucini C."/>
            <person name="Frati F."/>
        </authorList>
    </citation>
    <scope>NUCLEOTIDE SEQUENCE [LARGE SCALE GENOMIC DNA]</scope>
</reference>
<evidence type="ECO:0000313" key="2">
    <source>
        <dbReference type="EMBL" id="CAL8134862.1"/>
    </source>
</evidence>
<dbReference type="Proteomes" id="UP001642540">
    <property type="component" value="Unassembled WGS sequence"/>
</dbReference>
<accession>A0ABP1RT24</accession>
<sequence length="219" mass="24497">MDIPTKRYFLAIIEILVQGLTTHMLELPESPLFHQFRHTLNLLGIVRLLLLDPRCLPSSTPTPSHNTFLRIPHPREVHRQQSRVSPYDRRLRANRNPSTIYDPVFAAPGPSFTTSVPPPTLAPPSSPVSAASAPTSSHIPDLRQLLIDRILGQDGPPTLEANEPTVDPLVNELLNMKKENYLMVLPRGTFSTGLQYFPLTIYPLLRLHHPPSGDPSTFC</sequence>
<feature type="region of interest" description="Disordered" evidence="1">
    <location>
        <begin position="115"/>
        <end position="136"/>
    </location>
</feature>
<feature type="compositionally biased region" description="Low complexity" evidence="1">
    <location>
        <begin position="127"/>
        <end position="136"/>
    </location>
</feature>